<accession>A0ABS3TBT9</accession>
<feature type="domain" description="Peptidase M1 membrane alanine aminopeptidase" evidence="13">
    <location>
        <begin position="247"/>
        <end position="458"/>
    </location>
</feature>
<evidence type="ECO:0000256" key="6">
    <source>
        <dbReference type="ARBA" id="ARBA00022438"/>
    </source>
</evidence>
<dbReference type="EMBL" id="JAGETX010000003">
    <property type="protein sequence ID" value="MBO3270673.1"/>
    <property type="molecule type" value="Genomic_DNA"/>
</dbReference>
<keyword evidence="16" id="KW-1185">Reference proteome</keyword>
<name>A0ABS3TBT9_9BACT</name>
<dbReference type="CDD" id="cd09602">
    <property type="entry name" value="M1_APN"/>
    <property type="match status" value="1"/>
</dbReference>
<dbReference type="EC" id="3.4.11.2" evidence="4"/>
<comment type="similarity">
    <text evidence="3">Belongs to the peptidase M1 family.</text>
</comment>
<dbReference type="Gene3D" id="2.60.40.1730">
    <property type="entry name" value="tricorn interacting facor f3 domain"/>
    <property type="match status" value="1"/>
</dbReference>
<proteinExistence type="inferred from homology"/>
<keyword evidence="6 15" id="KW-0031">Aminopeptidase</keyword>
<evidence type="ECO:0000256" key="11">
    <source>
        <dbReference type="ARBA" id="ARBA00023049"/>
    </source>
</evidence>
<reference evidence="15 16" key="1">
    <citation type="submission" date="2021-03" db="EMBL/GenBank/DDBJ databases">
        <authorList>
            <person name="Kim M.K."/>
        </authorList>
    </citation>
    <scope>NUCLEOTIDE SEQUENCE [LARGE SCALE GENOMIC DNA]</scope>
    <source>
        <strain evidence="15 16">BT507</strain>
    </source>
</reference>
<comment type="caution">
    <text evidence="15">The sequence shown here is derived from an EMBL/GenBank/DDBJ whole genome shotgun (WGS) entry which is preliminary data.</text>
</comment>
<dbReference type="PANTHER" id="PTHR11533">
    <property type="entry name" value="PROTEASE M1 ZINC METALLOPROTEASE"/>
    <property type="match status" value="1"/>
</dbReference>
<dbReference type="Pfam" id="PF01433">
    <property type="entry name" value="Peptidase_M1"/>
    <property type="match status" value="1"/>
</dbReference>
<dbReference type="InterPro" id="IPR042097">
    <property type="entry name" value="Aminopeptidase_N-like_N_sf"/>
</dbReference>
<evidence type="ECO:0000256" key="5">
    <source>
        <dbReference type="ARBA" id="ARBA00015611"/>
    </source>
</evidence>
<dbReference type="InterPro" id="IPR001930">
    <property type="entry name" value="Peptidase_M1"/>
</dbReference>
<keyword evidence="10" id="KW-0862">Zinc</keyword>
<dbReference type="PRINTS" id="PR00756">
    <property type="entry name" value="ALADIPTASE"/>
</dbReference>
<dbReference type="InterPro" id="IPR045357">
    <property type="entry name" value="Aminopeptidase_N-like_N"/>
</dbReference>
<organism evidence="15 16">
    <name type="scientific">Hymenobacter defluvii</name>
    <dbReference type="NCBI Taxonomy" id="2054411"/>
    <lineage>
        <taxon>Bacteria</taxon>
        <taxon>Pseudomonadati</taxon>
        <taxon>Bacteroidota</taxon>
        <taxon>Cytophagia</taxon>
        <taxon>Cytophagales</taxon>
        <taxon>Hymenobacteraceae</taxon>
        <taxon>Hymenobacter</taxon>
    </lineage>
</organism>
<gene>
    <name evidence="15" type="ORF">J4D97_08440</name>
</gene>
<keyword evidence="8" id="KW-0479">Metal-binding</keyword>
<evidence type="ECO:0000256" key="4">
    <source>
        <dbReference type="ARBA" id="ARBA00012564"/>
    </source>
</evidence>
<evidence type="ECO:0000256" key="2">
    <source>
        <dbReference type="ARBA" id="ARBA00001947"/>
    </source>
</evidence>
<keyword evidence="9" id="KW-0378">Hydrolase</keyword>
<evidence type="ECO:0000256" key="1">
    <source>
        <dbReference type="ARBA" id="ARBA00000098"/>
    </source>
</evidence>
<evidence type="ECO:0000259" key="14">
    <source>
        <dbReference type="Pfam" id="PF17900"/>
    </source>
</evidence>
<evidence type="ECO:0000256" key="10">
    <source>
        <dbReference type="ARBA" id="ARBA00022833"/>
    </source>
</evidence>
<feature type="chain" id="PRO_5047015406" description="Aminopeptidase N" evidence="12">
    <location>
        <begin position="21"/>
        <end position="861"/>
    </location>
</feature>
<dbReference type="Pfam" id="PF17900">
    <property type="entry name" value="Peptidase_M1_N"/>
    <property type="match status" value="1"/>
</dbReference>
<sequence length="861" mass="97804">MLSAKHLLLLLPIFPTLSHAQGPAVTTGVSHELAQHRAQVLRQVAYRLHFNVPPQVTEPIPATEEITFRLLDNAAPLQLDFKEKPDHVGRITVNGQPQPLTVQQEHLVIPASALRVGENRVAIDFTAGDLSLNRNPEYLYTLLVPDRARTVFPCFDQPDVKAVFHLTLTVPADWQAVANGPVADSSRVGARQTYRYQPSDTISTYLFAFVAGKFRRTARQPEGRPMHLYYRETDEDKISRSLGPIFDIQAGALRFLTEYTQIPYPFRKFDFAALPDFQYGGMEHAGAIDYKASTLFLDEGATRDQLNARANLLAHETAHMWFGDLVTMRWFNDVWTKEVFANFMADKISEVTQPDGNFDLKFLTDHYPAAYAVDRTAGANPIRQPLDNLQDAGSLYGNIIYHKAPIMMRQLERLMGPEAFRDGLRTYLKRYAYRNATWPNLIQILDERTPTDLQAWNKVWVNEPGRPQFDYWLRVQNGKIKRFNIDQKGEDGSRRVWPQQFEVALVYADHVEELTVDMRAEKVRVREAEGKPAPRFVLFNSSGQGYGLFPVDEQSLPYLGQLQSPVMRAAAYINLTENMLAGRRAVSPAQLLTLVRPLLAQESEELNLNLLLDQLTTVFWRFTPPTQRPALAATLEPELWQAMQQVEAPNKKKQLFKTYTSIALSQAAQDRLHTIWQTKQPPVGVKLSEDDYTDLAAALALRAYPGHQQILQTQLQRIQNPDRRLRLQYLLPALSDDVATRDGFFTGLAEEKNREKEAWVLSALGYLHHPLRAATSEKYLPQSLALLETIQRTGDIFFPQSWLQATFRWYQTPTAAAIIRDFLRANPTYNPKLKAKVLQAADNVFRAEKLVGEKGTTAAGQ</sequence>
<dbReference type="RefSeq" id="WP_208307186.1">
    <property type="nucleotide sequence ID" value="NZ_JAGETX010000003.1"/>
</dbReference>
<evidence type="ECO:0000256" key="3">
    <source>
        <dbReference type="ARBA" id="ARBA00010136"/>
    </source>
</evidence>
<evidence type="ECO:0000259" key="13">
    <source>
        <dbReference type="Pfam" id="PF01433"/>
    </source>
</evidence>
<keyword evidence="12" id="KW-0732">Signal</keyword>
<comment type="cofactor">
    <cofactor evidence="2">
        <name>Zn(2+)</name>
        <dbReference type="ChEBI" id="CHEBI:29105"/>
    </cofactor>
</comment>
<dbReference type="SUPFAM" id="SSF63737">
    <property type="entry name" value="Leukotriene A4 hydrolase N-terminal domain"/>
    <property type="match status" value="1"/>
</dbReference>
<feature type="domain" description="Aminopeptidase N-like N-terminal" evidence="14">
    <location>
        <begin position="135"/>
        <end position="206"/>
    </location>
</feature>
<keyword evidence="7" id="KW-0645">Protease</keyword>
<feature type="signal peptide" evidence="12">
    <location>
        <begin position="1"/>
        <end position="20"/>
    </location>
</feature>
<dbReference type="Gene3D" id="1.10.390.10">
    <property type="entry name" value="Neutral Protease Domain 2"/>
    <property type="match status" value="1"/>
</dbReference>
<protein>
    <recommendedName>
        <fullName evidence="5">Aminopeptidase N</fullName>
        <ecNumber evidence="4">3.4.11.2</ecNumber>
    </recommendedName>
</protein>
<keyword evidence="11" id="KW-0482">Metalloprotease</keyword>
<evidence type="ECO:0000256" key="8">
    <source>
        <dbReference type="ARBA" id="ARBA00022723"/>
    </source>
</evidence>
<dbReference type="Proteomes" id="UP000670527">
    <property type="component" value="Unassembled WGS sequence"/>
</dbReference>
<evidence type="ECO:0000256" key="9">
    <source>
        <dbReference type="ARBA" id="ARBA00022801"/>
    </source>
</evidence>
<evidence type="ECO:0000256" key="12">
    <source>
        <dbReference type="SAM" id="SignalP"/>
    </source>
</evidence>
<evidence type="ECO:0000256" key="7">
    <source>
        <dbReference type="ARBA" id="ARBA00022670"/>
    </source>
</evidence>
<dbReference type="InterPro" id="IPR014782">
    <property type="entry name" value="Peptidase_M1_dom"/>
</dbReference>
<evidence type="ECO:0000313" key="15">
    <source>
        <dbReference type="EMBL" id="MBO3270673.1"/>
    </source>
</evidence>
<evidence type="ECO:0000313" key="16">
    <source>
        <dbReference type="Proteomes" id="UP000670527"/>
    </source>
</evidence>
<dbReference type="InterPro" id="IPR027268">
    <property type="entry name" value="Peptidase_M4/M1_CTD_sf"/>
</dbReference>
<dbReference type="InterPro" id="IPR050344">
    <property type="entry name" value="Peptidase_M1_aminopeptidases"/>
</dbReference>
<comment type="catalytic activity">
    <reaction evidence="1">
        <text>Release of an N-terminal amino acid, Xaa-|-Yaa- from a peptide, amide or arylamide. Xaa is preferably Ala, but may be most amino acids including Pro (slow action). When a terminal hydrophobic residue is followed by a prolyl residue, the two may be released as an intact Xaa-Pro dipeptide.</text>
        <dbReference type="EC" id="3.4.11.2"/>
    </reaction>
</comment>
<dbReference type="SUPFAM" id="SSF55486">
    <property type="entry name" value="Metalloproteases ('zincins'), catalytic domain"/>
    <property type="match status" value="1"/>
</dbReference>
<dbReference type="PANTHER" id="PTHR11533:SF174">
    <property type="entry name" value="PUROMYCIN-SENSITIVE AMINOPEPTIDASE-RELATED"/>
    <property type="match status" value="1"/>
</dbReference>
<dbReference type="GO" id="GO:0004177">
    <property type="term" value="F:aminopeptidase activity"/>
    <property type="evidence" value="ECO:0007669"/>
    <property type="project" value="UniProtKB-KW"/>
</dbReference>